<dbReference type="CDD" id="cd02440">
    <property type="entry name" value="AdoMet_MTases"/>
    <property type="match status" value="1"/>
</dbReference>
<dbReference type="PANTHER" id="PTHR43464">
    <property type="entry name" value="METHYLTRANSFERASE"/>
    <property type="match status" value="1"/>
</dbReference>
<accession>A0A7S0IWB3</accession>
<evidence type="ECO:0000313" key="7">
    <source>
        <dbReference type="EMBL" id="CAD8533929.1"/>
    </source>
</evidence>
<dbReference type="Gene3D" id="3.40.50.150">
    <property type="entry name" value="Vaccinia Virus protein VP39"/>
    <property type="match status" value="1"/>
</dbReference>
<dbReference type="PANTHER" id="PTHR43464:SF19">
    <property type="entry name" value="UBIQUINONE BIOSYNTHESIS O-METHYLTRANSFERASE, MITOCHONDRIAL"/>
    <property type="match status" value="1"/>
</dbReference>
<keyword evidence="2" id="KW-0808">Transferase</keyword>
<feature type="region of interest" description="Disordered" evidence="5">
    <location>
        <begin position="209"/>
        <end position="235"/>
    </location>
</feature>
<dbReference type="GO" id="GO:0008168">
    <property type="term" value="F:methyltransferase activity"/>
    <property type="evidence" value="ECO:0007669"/>
    <property type="project" value="UniProtKB-KW"/>
</dbReference>
<protein>
    <recommendedName>
        <fullName evidence="6">Methyltransferase domain-containing protein</fullName>
    </recommendedName>
</protein>
<dbReference type="PROSITE" id="PS50012">
    <property type="entry name" value="RCC1_3"/>
    <property type="match status" value="1"/>
</dbReference>
<organism evidence="7">
    <name type="scientific">Calcidiscus leptoporus</name>
    <dbReference type="NCBI Taxonomy" id="127549"/>
    <lineage>
        <taxon>Eukaryota</taxon>
        <taxon>Haptista</taxon>
        <taxon>Haptophyta</taxon>
        <taxon>Prymnesiophyceae</taxon>
        <taxon>Coccolithales</taxon>
        <taxon>Calcidiscaceae</taxon>
        <taxon>Calcidiscus</taxon>
    </lineage>
</organism>
<dbReference type="InterPro" id="IPR000408">
    <property type="entry name" value="Reg_chr_condens"/>
</dbReference>
<name>A0A7S0IWB3_9EUKA</name>
<dbReference type="EMBL" id="HBER01018213">
    <property type="protein sequence ID" value="CAD8533929.1"/>
    <property type="molecule type" value="Transcribed_RNA"/>
</dbReference>
<sequence>MASIRAAVERDYAAYATGDGDGCRNYAEQVRGWGYTEAVLAKYGLSTADKENLFAAACGGGCPLLIDSTPPRAGDTVVDLGCGAGHDLILAARMVGRGGCVIGVDLTQPMLDRASANVKRHLPAEHAAVVELRRGCLDNGTALDGVVPEALADVVISNGVFNLTADKEAAFRSAFRILKPGGRFLLCDVVQTAPAAPACGTPCCPLKSAAPPPTPTAAEPDTVTTMKSVGDGWSD</sequence>
<proteinExistence type="predicted"/>
<dbReference type="InterPro" id="IPR029063">
    <property type="entry name" value="SAM-dependent_MTases_sf"/>
</dbReference>
<dbReference type="SUPFAM" id="SSF53335">
    <property type="entry name" value="S-adenosyl-L-methionine-dependent methyltransferases"/>
    <property type="match status" value="1"/>
</dbReference>
<gene>
    <name evidence="7" type="ORF">CLEP1334_LOCUS9184</name>
</gene>
<evidence type="ECO:0000256" key="3">
    <source>
        <dbReference type="ARBA" id="ARBA00022691"/>
    </source>
</evidence>
<dbReference type="InterPro" id="IPR025714">
    <property type="entry name" value="Methyltranfer_dom"/>
</dbReference>
<dbReference type="Pfam" id="PF13847">
    <property type="entry name" value="Methyltransf_31"/>
    <property type="match status" value="1"/>
</dbReference>
<feature type="domain" description="Methyltransferase" evidence="6">
    <location>
        <begin position="73"/>
        <end position="190"/>
    </location>
</feature>
<evidence type="ECO:0000256" key="1">
    <source>
        <dbReference type="ARBA" id="ARBA00022603"/>
    </source>
</evidence>
<feature type="compositionally biased region" description="Low complexity" evidence="5">
    <location>
        <begin position="216"/>
        <end position="225"/>
    </location>
</feature>
<evidence type="ECO:0000256" key="5">
    <source>
        <dbReference type="SAM" id="MobiDB-lite"/>
    </source>
</evidence>
<evidence type="ECO:0000259" key="6">
    <source>
        <dbReference type="Pfam" id="PF13847"/>
    </source>
</evidence>
<reference evidence="7" key="1">
    <citation type="submission" date="2021-01" db="EMBL/GenBank/DDBJ databases">
        <authorList>
            <person name="Corre E."/>
            <person name="Pelletier E."/>
            <person name="Niang G."/>
            <person name="Scheremetjew M."/>
            <person name="Finn R."/>
            <person name="Kale V."/>
            <person name="Holt S."/>
            <person name="Cochrane G."/>
            <person name="Meng A."/>
            <person name="Brown T."/>
            <person name="Cohen L."/>
        </authorList>
    </citation>
    <scope>NUCLEOTIDE SEQUENCE</scope>
    <source>
        <strain evidence="7">RCC1130</strain>
    </source>
</reference>
<evidence type="ECO:0000256" key="2">
    <source>
        <dbReference type="ARBA" id="ARBA00022679"/>
    </source>
</evidence>
<keyword evidence="3" id="KW-0949">S-adenosyl-L-methionine</keyword>
<keyword evidence="1" id="KW-0489">Methyltransferase</keyword>
<evidence type="ECO:0000256" key="4">
    <source>
        <dbReference type="PROSITE-ProRule" id="PRU00235"/>
    </source>
</evidence>
<feature type="repeat" description="RCC1" evidence="4">
    <location>
        <begin position="28"/>
        <end position="93"/>
    </location>
</feature>
<dbReference type="AlphaFoldDB" id="A0A7S0IWB3"/>
<dbReference type="GO" id="GO:0032259">
    <property type="term" value="P:methylation"/>
    <property type="evidence" value="ECO:0007669"/>
    <property type="project" value="UniProtKB-KW"/>
</dbReference>